<dbReference type="RefSeq" id="WP_142714229.1">
    <property type="nucleotide sequence ID" value="NZ_FXTH01000006.1"/>
</dbReference>
<dbReference type="AlphaFoldDB" id="A0A521CQG7"/>
<name>A0A521CQG7_9BACT</name>
<evidence type="ECO:0008006" key="3">
    <source>
        <dbReference type="Google" id="ProtNLM"/>
    </source>
</evidence>
<protein>
    <recommendedName>
        <fullName evidence="3">Lipoprotein</fullName>
    </recommendedName>
</protein>
<evidence type="ECO:0000313" key="1">
    <source>
        <dbReference type="EMBL" id="SMO60910.1"/>
    </source>
</evidence>
<accession>A0A521CQG7</accession>
<dbReference type="EMBL" id="FXTH01000006">
    <property type="protein sequence ID" value="SMO60910.1"/>
    <property type="molecule type" value="Genomic_DNA"/>
</dbReference>
<proteinExistence type="predicted"/>
<reference evidence="1 2" key="1">
    <citation type="submission" date="2017-05" db="EMBL/GenBank/DDBJ databases">
        <authorList>
            <person name="Varghese N."/>
            <person name="Submissions S."/>
        </authorList>
    </citation>
    <scope>NUCLEOTIDE SEQUENCE [LARGE SCALE GENOMIC DNA]</scope>
    <source>
        <strain evidence="1 2">DSM 21194</strain>
    </source>
</reference>
<dbReference type="Proteomes" id="UP000317593">
    <property type="component" value="Unassembled WGS sequence"/>
</dbReference>
<organism evidence="1 2">
    <name type="scientific">Fodinibius sediminis</name>
    <dbReference type="NCBI Taxonomy" id="1214077"/>
    <lineage>
        <taxon>Bacteria</taxon>
        <taxon>Pseudomonadati</taxon>
        <taxon>Balneolota</taxon>
        <taxon>Balneolia</taxon>
        <taxon>Balneolales</taxon>
        <taxon>Balneolaceae</taxon>
        <taxon>Fodinibius</taxon>
    </lineage>
</organism>
<evidence type="ECO:0000313" key="2">
    <source>
        <dbReference type="Proteomes" id="UP000317593"/>
    </source>
</evidence>
<dbReference type="PROSITE" id="PS51257">
    <property type="entry name" value="PROKAR_LIPOPROTEIN"/>
    <property type="match status" value="1"/>
</dbReference>
<dbReference type="OrthoDB" id="1524778at2"/>
<keyword evidence="2" id="KW-1185">Reference proteome</keyword>
<sequence length="142" mass="15762">MLKFYLFSALSLILLGGCASSEHKQQTDDGKPAYPDLVELKDPETTPHQNGKVYVDSVRQVTVKSREALLISGSLADGCTHLASIDHRIAGQTLIIELSAWRNADRMCTQALVPFSFIYDKLKPEELKEYSTATINGQKYSL</sequence>
<gene>
    <name evidence="1" type="ORF">SAMN06265218_106252</name>
</gene>